<name>A0AAV5C9E8_ELECO</name>
<gene>
    <name evidence="2" type="primary">ga11581</name>
    <name evidence="2" type="ORF">PR202_ga11581</name>
</gene>
<evidence type="ECO:0000313" key="3">
    <source>
        <dbReference type="Proteomes" id="UP001054889"/>
    </source>
</evidence>
<comment type="caution">
    <text evidence="2">The sequence shown here is derived from an EMBL/GenBank/DDBJ whole genome shotgun (WGS) entry which is preliminary data.</text>
</comment>
<accession>A0AAV5C9E8</accession>
<dbReference type="AlphaFoldDB" id="A0AAV5C9E8"/>
<proteinExistence type="predicted"/>
<evidence type="ECO:0000256" key="1">
    <source>
        <dbReference type="SAM" id="Phobius"/>
    </source>
</evidence>
<sequence length="89" mass="9080">MGSSPRWWSASPPSPWARGGAPGKWWALGGPAVVKGVGCLLLAGITFRMLCSFSSPSPWAAVSEGVQTIDLGGKNTFDLGGNGCSMIAA</sequence>
<evidence type="ECO:0000313" key="2">
    <source>
        <dbReference type="EMBL" id="GJM94897.1"/>
    </source>
</evidence>
<keyword evidence="3" id="KW-1185">Reference proteome</keyword>
<keyword evidence="1" id="KW-0472">Membrane</keyword>
<dbReference type="EMBL" id="BQKI01000005">
    <property type="protein sequence ID" value="GJM94897.1"/>
    <property type="molecule type" value="Genomic_DNA"/>
</dbReference>
<keyword evidence="1" id="KW-0812">Transmembrane</keyword>
<dbReference type="Proteomes" id="UP001054889">
    <property type="component" value="Unassembled WGS sequence"/>
</dbReference>
<feature type="transmembrane region" description="Helical" evidence="1">
    <location>
        <begin position="25"/>
        <end position="47"/>
    </location>
</feature>
<organism evidence="2 3">
    <name type="scientific">Eleusine coracana subsp. coracana</name>
    <dbReference type="NCBI Taxonomy" id="191504"/>
    <lineage>
        <taxon>Eukaryota</taxon>
        <taxon>Viridiplantae</taxon>
        <taxon>Streptophyta</taxon>
        <taxon>Embryophyta</taxon>
        <taxon>Tracheophyta</taxon>
        <taxon>Spermatophyta</taxon>
        <taxon>Magnoliopsida</taxon>
        <taxon>Liliopsida</taxon>
        <taxon>Poales</taxon>
        <taxon>Poaceae</taxon>
        <taxon>PACMAD clade</taxon>
        <taxon>Chloridoideae</taxon>
        <taxon>Cynodonteae</taxon>
        <taxon>Eleusininae</taxon>
        <taxon>Eleusine</taxon>
    </lineage>
</organism>
<protein>
    <submittedName>
        <fullName evidence="2">Uncharacterized protein</fullName>
    </submittedName>
</protein>
<keyword evidence="1" id="KW-1133">Transmembrane helix</keyword>
<reference evidence="2" key="2">
    <citation type="submission" date="2021-12" db="EMBL/GenBank/DDBJ databases">
        <title>Resequencing data analysis of finger millet.</title>
        <authorList>
            <person name="Hatakeyama M."/>
            <person name="Aluri S."/>
            <person name="Balachadran M.T."/>
            <person name="Sivarajan S.R."/>
            <person name="Poveda L."/>
            <person name="Shimizu-Inatsugi R."/>
            <person name="Schlapbach R."/>
            <person name="Sreeman S.M."/>
            <person name="Shimizu K.K."/>
        </authorList>
    </citation>
    <scope>NUCLEOTIDE SEQUENCE</scope>
</reference>
<reference evidence="2" key="1">
    <citation type="journal article" date="2018" name="DNA Res.">
        <title>Multiple hybrid de novo genome assembly of finger millet, an orphan allotetraploid crop.</title>
        <authorList>
            <person name="Hatakeyama M."/>
            <person name="Aluri S."/>
            <person name="Balachadran M.T."/>
            <person name="Sivarajan S.R."/>
            <person name="Patrignani A."/>
            <person name="Gruter S."/>
            <person name="Poveda L."/>
            <person name="Shimizu-Inatsugi R."/>
            <person name="Baeten J."/>
            <person name="Francoijs K.J."/>
            <person name="Nataraja K.N."/>
            <person name="Reddy Y.A.N."/>
            <person name="Phadnis S."/>
            <person name="Ravikumar R.L."/>
            <person name="Schlapbach R."/>
            <person name="Sreeman S.M."/>
            <person name="Shimizu K.K."/>
        </authorList>
    </citation>
    <scope>NUCLEOTIDE SEQUENCE</scope>
</reference>